<proteinExistence type="predicted"/>
<name>A0A9W9PDM0_PENCI</name>
<keyword evidence="3" id="KW-1185">Reference proteome</keyword>
<dbReference type="Proteomes" id="UP001147733">
    <property type="component" value="Unassembled WGS sequence"/>
</dbReference>
<dbReference type="RefSeq" id="XP_056505571.1">
    <property type="nucleotide sequence ID" value="XM_056639814.1"/>
</dbReference>
<reference evidence="2" key="1">
    <citation type="submission" date="2022-11" db="EMBL/GenBank/DDBJ databases">
        <authorList>
            <person name="Petersen C."/>
        </authorList>
    </citation>
    <scope>NUCLEOTIDE SEQUENCE</scope>
    <source>
        <strain evidence="2">IBT 23319</strain>
    </source>
</reference>
<comment type="caution">
    <text evidence="2">The sequence shown here is derived from an EMBL/GenBank/DDBJ whole genome shotgun (WGS) entry which is preliminary data.</text>
</comment>
<protein>
    <submittedName>
        <fullName evidence="2">Uncharacterized protein</fullName>
    </submittedName>
</protein>
<dbReference type="AlphaFoldDB" id="A0A9W9PDM0"/>
<feature type="compositionally biased region" description="Gly residues" evidence="1">
    <location>
        <begin position="631"/>
        <end position="643"/>
    </location>
</feature>
<sequence>MAMQSLPVPWHARKQEPGLLCVVERPLASLGYSIILSLIECSKRRKSANAGKLPTKDRDLQSVLNVSAQISQIQAKLIPGLPSLVFEFLELPVMFMLLKELKASPPKERVWDPKRSYVVIEPQQSRPPRQRWQHSGPPIMNIDDAPEGWNDEEPDLDPSDIDAQIERCKERIRDGVLPWFFESRLEGLKGLAEVQKRLMARFPGVSLKVAERLEILESHRQFCIDTNDELELLSTVENLITAYKSGMLEWNPGLITYWSHGKQLCQPRPFDIQEFARVNKEHNGSSGFWVEGLRSLEPSRNFMAHRKIPLSVFDVAAAAPRIRIPLAIRIPRGIPPFCALGHPAPIRISRVPRIPTDPLLARAGERYYPRQNREPDIAVRIEIPRGNPPPNSHMHFWLDDDTGADHMQIYANDLTLLQNATVADGLPRPELPPLLGLVAITQANGMISTHSLRILEVNLINEHDKPMASFWDWVEAVVLNEHPHPITPRRICGPWLRHRYYTGTSPDGKNRLWIHDGISGFRHVKNVHFGKSGPPPGLDYSAFDQDLRKRIMDGVRPVGDYNNDVKLTERDVMGPPRVNPPGYASNLLGGRGRGRGRGLGGGPIGGPGCGRGAGAWRPPPYTPGPAAGPVAGRGAGRGTGPGAGGPPPPAYTPAPGAPTPPAPKSAPSPATPHPTHLTPPPT</sequence>
<dbReference type="EMBL" id="JAPQKT010000001">
    <property type="protein sequence ID" value="KAJ5242567.1"/>
    <property type="molecule type" value="Genomic_DNA"/>
</dbReference>
<organism evidence="2 3">
    <name type="scientific">Penicillium citrinum</name>
    <dbReference type="NCBI Taxonomy" id="5077"/>
    <lineage>
        <taxon>Eukaryota</taxon>
        <taxon>Fungi</taxon>
        <taxon>Dikarya</taxon>
        <taxon>Ascomycota</taxon>
        <taxon>Pezizomycotina</taxon>
        <taxon>Eurotiomycetes</taxon>
        <taxon>Eurotiomycetidae</taxon>
        <taxon>Eurotiales</taxon>
        <taxon>Aspergillaceae</taxon>
        <taxon>Penicillium</taxon>
    </lineage>
</organism>
<evidence type="ECO:0000313" key="2">
    <source>
        <dbReference type="EMBL" id="KAJ5242567.1"/>
    </source>
</evidence>
<feature type="compositionally biased region" description="Gly residues" evidence="1">
    <location>
        <begin position="597"/>
        <end position="613"/>
    </location>
</feature>
<evidence type="ECO:0000313" key="3">
    <source>
        <dbReference type="Proteomes" id="UP001147733"/>
    </source>
</evidence>
<feature type="region of interest" description="Disordered" evidence="1">
    <location>
        <begin position="570"/>
        <end position="682"/>
    </location>
</feature>
<feature type="compositionally biased region" description="Pro residues" evidence="1">
    <location>
        <begin position="644"/>
        <end position="682"/>
    </location>
</feature>
<evidence type="ECO:0000256" key="1">
    <source>
        <dbReference type="SAM" id="MobiDB-lite"/>
    </source>
</evidence>
<gene>
    <name evidence="2" type="ORF">N7469_000894</name>
</gene>
<dbReference type="OrthoDB" id="4363173at2759"/>
<accession>A0A9W9PDM0</accession>
<dbReference type="GeneID" id="81378981"/>
<reference evidence="2" key="2">
    <citation type="journal article" date="2023" name="IMA Fungus">
        <title>Comparative genomic study of the Penicillium genus elucidates a diverse pangenome and 15 lateral gene transfer events.</title>
        <authorList>
            <person name="Petersen C."/>
            <person name="Sorensen T."/>
            <person name="Nielsen M.R."/>
            <person name="Sondergaard T.E."/>
            <person name="Sorensen J.L."/>
            <person name="Fitzpatrick D.A."/>
            <person name="Frisvad J.C."/>
            <person name="Nielsen K.L."/>
        </authorList>
    </citation>
    <scope>NUCLEOTIDE SEQUENCE</scope>
    <source>
        <strain evidence="2">IBT 23319</strain>
    </source>
</reference>